<dbReference type="PANTHER" id="PTHR33112">
    <property type="entry name" value="DOMAIN PROTEIN, PUTATIVE-RELATED"/>
    <property type="match status" value="1"/>
</dbReference>
<evidence type="ECO:0000259" key="1">
    <source>
        <dbReference type="Pfam" id="PF06985"/>
    </source>
</evidence>
<dbReference type="HOGENOM" id="CLU_003953_2_2_1"/>
<dbReference type="Proteomes" id="UP000030703">
    <property type="component" value="Unassembled WGS sequence"/>
</dbReference>
<dbReference type="OrthoDB" id="5135333at2759"/>
<dbReference type="Pfam" id="PF06985">
    <property type="entry name" value="HET"/>
    <property type="match status" value="1"/>
</dbReference>
<dbReference type="EMBL" id="KI980487">
    <property type="protein sequence ID" value="EXK23933.1"/>
    <property type="molecule type" value="Genomic_DNA"/>
</dbReference>
<dbReference type="PANTHER" id="PTHR33112:SF12">
    <property type="entry name" value="HETEROKARYON INCOMPATIBILITY DOMAIN-CONTAINING PROTEIN"/>
    <property type="match status" value="1"/>
</dbReference>
<reference evidence="2" key="1">
    <citation type="submission" date="2012-04" db="EMBL/GenBank/DDBJ databases">
        <title>The Genome Sequence of Fusarium oxysporum melonis.</title>
        <authorList>
            <consortium name="The Broad Institute Genome Sequencing Platform"/>
            <person name="Ma L.-J."/>
            <person name="Gale L.R."/>
            <person name="Schwartz D.C."/>
            <person name="Zhou S."/>
            <person name="Corby-Kistler H."/>
            <person name="Young S.K."/>
            <person name="Zeng Q."/>
            <person name="Gargeya S."/>
            <person name="Fitzgerald M."/>
            <person name="Haas B."/>
            <person name="Abouelleil A."/>
            <person name="Alvarado L."/>
            <person name="Arachchi H.M."/>
            <person name="Berlin A."/>
            <person name="Brown A."/>
            <person name="Chapman S.B."/>
            <person name="Chen Z."/>
            <person name="Dunbar C."/>
            <person name="Freedman E."/>
            <person name="Gearin G."/>
            <person name="Goldberg J."/>
            <person name="Griggs A."/>
            <person name="Gujja S."/>
            <person name="Heiman D."/>
            <person name="Howarth C."/>
            <person name="Larson L."/>
            <person name="Lui A."/>
            <person name="MacDonald P.J.P."/>
            <person name="Montmayeur A."/>
            <person name="Murphy C."/>
            <person name="Neiman D."/>
            <person name="Pearson M."/>
            <person name="Priest M."/>
            <person name="Roberts A."/>
            <person name="Saif S."/>
            <person name="Shea T."/>
            <person name="Shenoy N."/>
            <person name="Sisk P."/>
            <person name="Stolte C."/>
            <person name="Sykes S."/>
            <person name="Wortman J."/>
            <person name="Nusbaum C."/>
            <person name="Birren B."/>
        </authorList>
    </citation>
    <scope>NUCLEOTIDE SEQUENCE</scope>
    <source>
        <strain evidence="2">26406</strain>
    </source>
</reference>
<proteinExistence type="predicted"/>
<name>W9Z6N4_FUSOX</name>
<dbReference type="InterPro" id="IPR010730">
    <property type="entry name" value="HET"/>
</dbReference>
<dbReference type="VEuPathDB" id="FungiDB:FOMG_19320"/>
<accession>W9Z6N4</accession>
<evidence type="ECO:0000313" key="2">
    <source>
        <dbReference type="EMBL" id="EXK23933.1"/>
    </source>
</evidence>
<organism evidence="2">
    <name type="scientific">Fusarium oxysporum f. sp. melonis 26406</name>
    <dbReference type="NCBI Taxonomy" id="1089452"/>
    <lineage>
        <taxon>Eukaryota</taxon>
        <taxon>Fungi</taxon>
        <taxon>Dikarya</taxon>
        <taxon>Ascomycota</taxon>
        <taxon>Pezizomycotina</taxon>
        <taxon>Sordariomycetes</taxon>
        <taxon>Hypocreomycetidae</taxon>
        <taxon>Hypocreales</taxon>
        <taxon>Nectriaceae</taxon>
        <taxon>Fusarium</taxon>
        <taxon>Fusarium oxysporum species complex</taxon>
    </lineage>
</organism>
<protein>
    <recommendedName>
        <fullName evidence="1">Heterokaryon incompatibility domain-containing protein</fullName>
    </recommendedName>
</protein>
<dbReference type="AlphaFoldDB" id="W9Z6N4"/>
<gene>
    <name evidence="2" type="ORF">FOMG_19320</name>
</gene>
<sequence>MDMFKVPFDQDSRIELGKVGDCLDSACPHTNWLRHNKYFYGSVPFYEKQDLFLSKDPHTRELFLSIYYKTKNLAVSTFSPAFELVFRPDIPDHQGKVRILDDSWVNLEVIKGWITSCIQEHGSKCDVAPGNVKPFKPQLLIDVMKACVVSCKEDNSRFVTLSYTWGQTKNFRTTKENIAELKRPGVLRSDNVLSQLPKTIVDAMELTKALGETWLWVDSLCIVQDDEEGLAQELAQMHRIYATSFLTIIAADGQDADHGLRGLKGISSERSINQIILPLAGGERIARLDVDQAGRQVNELDYHQRMWTSQEHDFAKRRLYFKSGIVKWECSCTKWSENHPYDTEADTLRVRPFKTYIGSGVHSHVPSLNTLSFLVRDFNSRTVRFAEDVFDAFAGYSTYLDGIFPSGLLYGHPHLFFDISLCWYPLETVRRRVVSKEYKGDPRHNRLPSWSWMGWKGKILFPFDLEGEVFFFGDLGFTEAITEWYTIEHPGAATRQPIKSKWSQYRNAPPDTLPDIWRCKEYEPPTTWNPEPFNSCDPLSIEPRFMPKELPSYVHTHISDTSHDPVSRWYPIPTNKTFSETGVEPGLHSTWQYLWCQTLYVQLFLSLDKMQGSPPSLHLLKDIDGNTVGALNLPDKDDPSVQEKTKVELIGIAKGWSSILRRYSNKKSNDFLPREGEDQGLTECEEQDEEDNHVDWILDPWKEVWDRSREDKQDCYHVLWIEWENEVAYRRASGLVLADDWNRLVEPNKVDITLG</sequence>
<reference evidence="2" key="2">
    <citation type="submission" date="2014-02" db="EMBL/GenBank/DDBJ databases">
        <title>Annotation of the Genome Sequence of Fusarium oxysporum f. sp. melonis 26406.</title>
        <authorList>
            <consortium name="The Broad Institute Genomics Platform"/>
            <person name="Ma L.-J."/>
            <person name="Corby-Kistler H."/>
            <person name="Broz K."/>
            <person name="Gale L.R."/>
            <person name="Jonkers W."/>
            <person name="O'Donnell K."/>
            <person name="Ploetz R."/>
            <person name="Steinberg C."/>
            <person name="Schwartz D.C."/>
            <person name="VanEtten H."/>
            <person name="Zhou S."/>
            <person name="Young S.K."/>
            <person name="Zeng Q."/>
            <person name="Gargeya S."/>
            <person name="Fitzgerald M."/>
            <person name="Abouelleil A."/>
            <person name="Alvarado L."/>
            <person name="Chapman S.B."/>
            <person name="Gainer-Dewar J."/>
            <person name="Goldberg J."/>
            <person name="Griggs A."/>
            <person name="Gujja S."/>
            <person name="Hansen M."/>
            <person name="Howarth C."/>
            <person name="Imamovic A."/>
            <person name="Ireland A."/>
            <person name="Larimer J."/>
            <person name="McCowan C."/>
            <person name="Murphy C."/>
            <person name="Pearson M."/>
            <person name="Poon T.W."/>
            <person name="Priest M."/>
            <person name="Roberts A."/>
            <person name="Saif S."/>
            <person name="Shea T."/>
            <person name="Sykes S."/>
            <person name="Wortman J."/>
            <person name="Nusbaum C."/>
            <person name="Birren B."/>
        </authorList>
    </citation>
    <scope>NUCLEOTIDE SEQUENCE</scope>
    <source>
        <strain evidence="2">26406</strain>
    </source>
</reference>
<feature type="domain" description="Heterokaryon incompatibility" evidence="1">
    <location>
        <begin position="158"/>
        <end position="311"/>
    </location>
</feature>